<comment type="caution">
    <text evidence="6">The sequence shown here is derived from an EMBL/GenBank/DDBJ whole genome shotgun (WGS) entry which is preliminary data.</text>
</comment>
<accession>A0A146G8F2</accession>
<keyword evidence="2 4" id="KW-0238">DNA-binding</keyword>
<dbReference type="PANTHER" id="PTHR47506:SF6">
    <property type="entry name" value="HTH-TYPE TRANSCRIPTIONAL REPRESSOR NEMR"/>
    <property type="match status" value="1"/>
</dbReference>
<protein>
    <submittedName>
        <fullName evidence="6">TetR/AcrR family transcriptional regulator</fullName>
    </submittedName>
</protein>
<dbReference type="FunCoup" id="A0A146G8F2">
    <property type="interactions" value="128"/>
</dbReference>
<dbReference type="PROSITE" id="PS50977">
    <property type="entry name" value="HTH_TETR_2"/>
    <property type="match status" value="1"/>
</dbReference>
<reference evidence="7" key="1">
    <citation type="journal article" date="2017" name="Genome Announc.">
        <title>Draft Genome Sequence of Terrimicrobium sacchariphilum NM-5T, a Facultative Anaerobic Soil Bacterium of the Class Spartobacteria.</title>
        <authorList>
            <person name="Qiu Y.L."/>
            <person name="Tourlousse D.M."/>
            <person name="Matsuura N."/>
            <person name="Ohashi A."/>
            <person name="Sekiguchi Y."/>
        </authorList>
    </citation>
    <scope>NUCLEOTIDE SEQUENCE [LARGE SCALE GENOMIC DNA]</scope>
    <source>
        <strain evidence="7">NM-5</strain>
    </source>
</reference>
<evidence type="ECO:0000256" key="3">
    <source>
        <dbReference type="ARBA" id="ARBA00023163"/>
    </source>
</evidence>
<keyword evidence="7" id="KW-1185">Reference proteome</keyword>
<dbReference type="Proteomes" id="UP000076023">
    <property type="component" value="Unassembled WGS sequence"/>
</dbReference>
<keyword evidence="1" id="KW-0805">Transcription regulation</keyword>
<dbReference type="EMBL" id="BDCO01000002">
    <property type="protein sequence ID" value="GAT33583.1"/>
    <property type="molecule type" value="Genomic_DNA"/>
</dbReference>
<sequence>MSRVKEGQIPTREKLVDAAVRLMLKRGFVATGVDDVCAEAGVTKGAFFHYFKSKEDIGVAALQRWADFGMALYAEAERLDISADPLVRVHKMLDIMTGFAQQPEECVCCLVGMFAQEMSFTNEHLREGSAKALADWTSYVAKLLQEAKDIHKPVADFDVEGVAWFLNSIWQGSMLIGKTQPDSTVVVQNLRYARDYVDSLFFGSKAPEKAGQGKKAS</sequence>
<name>A0A146G8F2_TERSA</name>
<feature type="DNA-binding region" description="H-T-H motif" evidence="4">
    <location>
        <begin position="32"/>
        <end position="51"/>
    </location>
</feature>
<dbReference type="InterPro" id="IPR011075">
    <property type="entry name" value="TetR_C"/>
</dbReference>
<dbReference type="PRINTS" id="PR00455">
    <property type="entry name" value="HTHTETR"/>
</dbReference>
<evidence type="ECO:0000313" key="7">
    <source>
        <dbReference type="Proteomes" id="UP000076023"/>
    </source>
</evidence>
<evidence type="ECO:0000259" key="5">
    <source>
        <dbReference type="PROSITE" id="PS50977"/>
    </source>
</evidence>
<organism evidence="6 7">
    <name type="scientific">Terrimicrobium sacchariphilum</name>
    <dbReference type="NCBI Taxonomy" id="690879"/>
    <lineage>
        <taxon>Bacteria</taxon>
        <taxon>Pseudomonadati</taxon>
        <taxon>Verrucomicrobiota</taxon>
        <taxon>Terrimicrobiia</taxon>
        <taxon>Terrimicrobiales</taxon>
        <taxon>Terrimicrobiaceae</taxon>
        <taxon>Terrimicrobium</taxon>
    </lineage>
</organism>
<dbReference type="PANTHER" id="PTHR47506">
    <property type="entry name" value="TRANSCRIPTIONAL REGULATORY PROTEIN"/>
    <property type="match status" value="1"/>
</dbReference>
<dbReference type="Pfam" id="PF00440">
    <property type="entry name" value="TetR_N"/>
    <property type="match status" value="1"/>
</dbReference>
<dbReference type="Gene3D" id="1.10.357.10">
    <property type="entry name" value="Tetracycline Repressor, domain 2"/>
    <property type="match status" value="1"/>
</dbReference>
<dbReference type="InterPro" id="IPR001647">
    <property type="entry name" value="HTH_TetR"/>
</dbReference>
<feature type="domain" description="HTH tetR-type" evidence="5">
    <location>
        <begin position="9"/>
        <end position="69"/>
    </location>
</feature>
<evidence type="ECO:0000256" key="2">
    <source>
        <dbReference type="ARBA" id="ARBA00023125"/>
    </source>
</evidence>
<dbReference type="AlphaFoldDB" id="A0A146G8F2"/>
<dbReference type="InterPro" id="IPR036271">
    <property type="entry name" value="Tet_transcr_reg_TetR-rel_C_sf"/>
</dbReference>
<dbReference type="RefSeq" id="WP_169809609.1">
    <property type="nucleotide sequence ID" value="NZ_BDCO01000002.1"/>
</dbReference>
<dbReference type="InParanoid" id="A0A146G8F2"/>
<gene>
    <name evidence="6" type="ORF">TSACC_22000</name>
</gene>
<evidence type="ECO:0000256" key="1">
    <source>
        <dbReference type="ARBA" id="ARBA00023015"/>
    </source>
</evidence>
<evidence type="ECO:0000256" key="4">
    <source>
        <dbReference type="PROSITE-ProRule" id="PRU00335"/>
    </source>
</evidence>
<proteinExistence type="predicted"/>
<keyword evidence="3" id="KW-0804">Transcription</keyword>
<dbReference type="InterPro" id="IPR009057">
    <property type="entry name" value="Homeodomain-like_sf"/>
</dbReference>
<dbReference type="GO" id="GO:0003677">
    <property type="term" value="F:DNA binding"/>
    <property type="evidence" value="ECO:0007669"/>
    <property type="project" value="UniProtKB-UniRule"/>
</dbReference>
<dbReference type="STRING" id="690879.TSACC_22000"/>
<dbReference type="SUPFAM" id="SSF46689">
    <property type="entry name" value="Homeodomain-like"/>
    <property type="match status" value="1"/>
</dbReference>
<dbReference type="Pfam" id="PF16925">
    <property type="entry name" value="TetR_C_13"/>
    <property type="match status" value="1"/>
</dbReference>
<evidence type="ECO:0000313" key="6">
    <source>
        <dbReference type="EMBL" id="GAT33583.1"/>
    </source>
</evidence>
<dbReference type="SUPFAM" id="SSF48498">
    <property type="entry name" value="Tetracyclin repressor-like, C-terminal domain"/>
    <property type="match status" value="1"/>
</dbReference>